<protein>
    <recommendedName>
        <fullName evidence="2">DUF1985 domain-containing protein</fullName>
    </recommendedName>
</protein>
<evidence type="ECO:0000313" key="4">
    <source>
        <dbReference type="Proteomes" id="UP001280121"/>
    </source>
</evidence>
<dbReference type="PANTHER" id="PTHR48449:SF1">
    <property type="entry name" value="DUF1985 DOMAIN-CONTAINING PROTEIN"/>
    <property type="match status" value="1"/>
</dbReference>
<evidence type="ECO:0000256" key="1">
    <source>
        <dbReference type="SAM" id="MobiDB-lite"/>
    </source>
</evidence>
<feature type="region of interest" description="Disordered" evidence="1">
    <location>
        <begin position="212"/>
        <end position="241"/>
    </location>
</feature>
<dbReference type="PANTHER" id="PTHR48449">
    <property type="entry name" value="DUF1985 DOMAIN-CONTAINING PROTEIN"/>
    <property type="match status" value="1"/>
</dbReference>
<reference evidence="3" key="1">
    <citation type="journal article" date="2023" name="Plant J.">
        <title>Genome sequences and population genomics provide insights into the demographic history, inbreeding, and mutation load of two 'living fossil' tree species of Dipteronia.</title>
        <authorList>
            <person name="Feng Y."/>
            <person name="Comes H.P."/>
            <person name="Chen J."/>
            <person name="Zhu S."/>
            <person name="Lu R."/>
            <person name="Zhang X."/>
            <person name="Li P."/>
            <person name="Qiu J."/>
            <person name="Olsen K.M."/>
            <person name="Qiu Y."/>
        </authorList>
    </citation>
    <scope>NUCLEOTIDE SEQUENCE</scope>
    <source>
        <strain evidence="3">KIB01</strain>
    </source>
</reference>
<evidence type="ECO:0000259" key="2">
    <source>
        <dbReference type="Pfam" id="PF09331"/>
    </source>
</evidence>
<name>A0AAD9WT67_9ROSI</name>
<dbReference type="EMBL" id="JANJYI010000007">
    <property type="protein sequence ID" value="KAK2642256.1"/>
    <property type="molecule type" value="Genomic_DNA"/>
</dbReference>
<dbReference type="Proteomes" id="UP001280121">
    <property type="component" value="Unassembled WGS sequence"/>
</dbReference>
<keyword evidence="4" id="KW-1185">Reference proteome</keyword>
<proteinExistence type="predicted"/>
<accession>A0AAD9WT67</accession>
<feature type="domain" description="DUF1985" evidence="2">
    <location>
        <begin position="3"/>
        <end position="119"/>
    </location>
</feature>
<dbReference type="InterPro" id="IPR015410">
    <property type="entry name" value="DUF1985"/>
</dbReference>
<dbReference type="AlphaFoldDB" id="A0AAD9WT67"/>
<comment type="caution">
    <text evidence="3">The sequence shown here is derived from an EMBL/GenBank/DDBJ whole genome shotgun (WGS) entry which is preliminary data.</text>
</comment>
<sequence>MRFLLGNHVVMFSKVEFSLITGLRFGVVPDTSMYVAVENVIHQRYFPAHDEVSLDDLRVVLTRREFEQAYNAVKLCLIYMLNWILMGVDERLKIPVWQFRLVEDLNAFDAFPWGAHVYRHSIFSFKHALPQCREERRQQSQGDVGHSVEGYNIYGLSHALLIFAFEVIPQLASDFGTRRVTNLCHRMLKWELTKQPRGKKLDKIFSARDDRVHLSTVPDPTTSASPDFSGMDTGGSEPSPR</sequence>
<gene>
    <name evidence="3" type="ORF">Ddye_024019</name>
</gene>
<evidence type="ECO:0000313" key="3">
    <source>
        <dbReference type="EMBL" id="KAK2642256.1"/>
    </source>
</evidence>
<organism evidence="3 4">
    <name type="scientific">Dipteronia dyeriana</name>
    <dbReference type="NCBI Taxonomy" id="168575"/>
    <lineage>
        <taxon>Eukaryota</taxon>
        <taxon>Viridiplantae</taxon>
        <taxon>Streptophyta</taxon>
        <taxon>Embryophyta</taxon>
        <taxon>Tracheophyta</taxon>
        <taxon>Spermatophyta</taxon>
        <taxon>Magnoliopsida</taxon>
        <taxon>eudicotyledons</taxon>
        <taxon>Gunneridae</taxon>
        <taxon>Pentapetalae</taxon>
        <taxon>rosids</taxon>
        <taxon>malvids</taxon>
        <taxon>Sapindales</taxon>
        <taxon>Sapindaceae</taxon>
        <taxon>Hippocastanoideae</taxon>
        <taxon>Acereae</taxon>
        <taxon>Dipteronia</taxon>
    </lineage>
</organism>
<dbReference type="Pfam" id="PF09331">
    <property type="entry name" value="DUF1985"/>
    <property type="match status" value="1"/>
</dbReference>